<sequence>MAQNNVGKVLVGSFVGITAATIGYLHVYLPNFTELGQQVHDRAASTQASGASPVAGSMWKNLNRQAGKPASSSPEGSLSNE</sequence>
<organism evidence="2">
    <name type="scientific">Aphanomyces invadans</name>
    <dbReference type="NCBI Taxonomy" id="157072"/>
    <lineage>
        <taxon>Eukaryota</taxon>
        <taxon>Sar</taxon>
        <taxon>Stramenopiles</taxon>
        <taxon>Oomycota</taxon>
        <taxon>Saprolegniomycetes</taxon>
        <taxon>Saprolegniales</taxon>
        <taxon>Verrucalvaceae</taxon>
        <taxon>Aphanomyces</taxon>
    </lineage>
</organism>
<reference evidence="2" key="1">
    <citation type="submission" date="2013-12" db="EMBL/GenBank/DDBJ databases">
        <title>The Genome Sequence of Aphanomyces invadans NJM9701.</title>
        <authorList>
            <consortium name="The Broad Institute Genomics Platform"/>
            <person name="Russ C."/>
            <person name="Tyler B."/>
            <person name="van West P."/>
            <person name="Dieguez-Uribeondo J."/>
            <person name="Young S.K."/>
            <person name="Zeng Q."/>
            <person name="Gargeya S."/>
            <person name="Fitzgerald M."/>
            <person name="Abouelleil A."/>
            <person name="Alvarado L."/>
            <person name="Chapman S.B."/>
            <person name="Gainer-Dewar J."/>
            <person name="Goldberg J."/>
            <person name="Griggs A."/>
            <person name="Gujja S."/>
            <person name="Hansen M."/>
            <person name="Howarth C."/>
            <person name="Imamovic A."/>
            <person name="Ireland A."/>
            <person name="Larimer J."/>
            <person name="McCowan C."/>
            <person name="Murphy C."/>
            <person name="Pearson M."/>
            <person name="Poon T.W."/>
            <person name="Priest M."/>
            <person name="Roberts A."/>
            <person name="Saif S."/>
            <person name="Shea T."/>
            <person name="Sykes S."/>
            <person name="Wortman J."/>
            <person name="Nusbaum C."/>
            <person name="Birren B."/>
        </authorList>
    </citation>
    <scope>NUCLEOTIDE SEQUENCE [LARGE SCALE GENOMIC DNA]</scope>
    <source>
        <strain evidence="2">NJM9701</strain>
    </source>
</reference>
<evidence type="ECO:0000256" key="1">
    <source>
        <dbReference type="SAM" id="MobiDB-lite"/>
    </source>
</evidence>
<name>A0A024TL30_9STRA</name>
<proteinExistence type="predicted"/>
<dbReference type="AlphaFoldDB" id="A0A024TL30"/>
<protein>
    <submittedName>
        <fullName evidence="2">Uncharacterized protein</fullName>
    </submittedName>
</protein>
<feature type="compositionally biased region" description="Polar residues" evidence="1">
    <location>
        <begin position="60"/>
        <end position="81"/>
    </location>
</feature>
<dbReference type="GeneID" id="20089015"/>
<dbReference type="RefSeq" id="XP_008877078.1">
    <property type="nucleotide sequence ID" value="XM_008878856.1"/>
</dbReference>
<gene>
    <name evidence="2" type="ORF">H310_11965</name>
</gene>
<dbReference type="EMBL" id="KI913986">
    <property type="protein sequence ID" value="ETV94316.1"/>
    <property type="molecule type" value="Genomic_DNA"/>
</dbReference>
<dbReference type="VEuPathDB" id="FungiDB:H310_11965"/>
<feature type="region of interest" description="Disordered" evidence="1">
    <location>
        <begin position="40"/>
        <end position="81"/>
    </location>
</feature>
<accession>A0A024TL30</accession>
<evidence type="ECO:0000313" key="2">
    <source>
        <dbReference type="EMBL" id="ETV94316.1"/>
    </source>
</evidence>
<dbReference type="OrthoDB" id="163686at2759"/>